<dbReference type="AlphaFoldDB" id="A0A0C3NL27"/>
<name>A0A0C3NL27_PISTI</name>
<organism evidence="1 2">
    <name type="scientific">Pisolithus tinctorius Marx 270</name>
    <dbReference type="NCBI Taxonomy" id="870435"/>
    <lineage>
        <taxon>Eukaryota</taxon>
        <taxon>Fungi</taxon>
        <taxon>Dikarya</taxon>
        <taxon>Basidiomycota</taxon>
        <taxon>Agaricomycotina</taxon>
        <taxon>Agaricomycetes</taxon>
        <taxon>Agaricomycetidae</taxon>
        <taxon>Boletales</taxon>
        <taxon>Sclerodermatineae</taxon>
        <taxon>Pisolithaceae</taxon>
        <taxon>Pisolithus</taxon>
    </lineage>
</organism>
<keyword evidence="2" id="KW-1185">Reference proteome</keyword>
<accession>A0A0C3NL27</accession>
<gene>
    <name evidence="1" type="ORF">M404DRAFT_164299</name>
</gene>
<evidence type="ECO:0000313" key="1">
    <source>
        <dbReference type="EMBL" id="KIN96008.1"/>
    </source>
</evidence>
<dbReference type="EMBL" id="KN832055">
    <property type="protein sequence ID" value="KIN96008.1"/>
    <property type="molecule type" value="Genomic_DNA"/>
</dbReference>
<sequence length="101" mass="11768">MASNTDASRPLDFWVNTVTFSVQNCLFRVPWEPFQRESKSFCDKFSSPQGDGSEVRSTLERLSDEKPIRLDGVQKSDFEQLLKVLFRRLVTERSLHNRETV</sequence>
<reference evidence="1 2" key="1">
    <citation type="submission" date="2014-04" db="EMBL/GenBank/DDBJ databases">
        <authorList>
            <consortium name="DOE Joint Genome Institute"/>
            <person name="Kuo A."/>
            <person name="Kohler A."/>
            <person name="Costa M.D."/>
            <person name="Nagy L.G."/>
            <person name="Floudas D."/>
            <person name="Copeland A."/>
            <person name="Barry K.W."/>
            <person name="Cichocki N."/>
            <person name="Veneault-Fourrey C."/>
            <person name="LaButti K."/>
            <person name="Lindquist E.A."/>
            <person name="Lipzen A."/>
            <person name="Lundell T."/>
            <person name="Morin E."/>
            <person name="Murat C."/>
            <person name="Sun H."/>
            <person name="Tunlid A."/>
            <person name="Henrissat B."/>
            <person name="Grigoriev I.V."/>
            <person name="Hibbett D.S."/>
            <person name="Martin F."/>
            <person name="Nordberg H.P."/>
            <person name="Cantor M.N."/>
            <person name="Hua S.X."/>
        </authorList>
    </citation>
    <scope>NUCLEOTIDE SEQUENCE [LARGE SCALE GENOMIC DNA]</scope>
    <source>
        <strain evidence="1 2">Marx 270</strain>
    </source>
</reference>
<reference evidence="2" key="2">
    <citation type="submission" date="2015-01" db="EMBL/GenBank/DDBJ databases">
        <title>Evolutionary Origins and Diversification of the Mycorrhizal Mutualists.</title>
        <authorList>
            <consortium name="DOE Joint Genome Institute"/>
            <consortium name="Mycorrhizal Genomics Consortium"/>
            <person name="Kohler A."/>
            <person name="Kuo A."/>
            <person name="Nagy L.G."/>
            <person name="Floudas D."/>
            <person name="Copeland A."/>
            <person name="Barry K.W."/>
            <person name="Cichocki N."/>
            <person name="Veneault-Fourrey C."/>
            <person name="LaButti K."/>
            <person name="Lindquist E.A."/>
            <person name="Lipzen A."/>
            <person name="Lundell T."/>
            <person name="Morin E."/>
            <person name="Murat C."/>
            <person name="Riley R."/>
            <person name="Ohm R."/>
            <person name="Sun H."/>
            <person name="Tunlid A."/>
            <person name="Henrissat B."/>
            <person name="Grigoriev I.V."/>
            <person name="Hibbett D.S."/>
            <person name="Martin F."/>
        </authorList>
    </citation>
    <scope>NUCLEOTIDE SEQUENCE [LARGE SCALE GENOMIC DNA]</scope>
    <source>
        <strain evidence="2">Marx 270</strain>
    </source>
</reference>
<proteinExistence type="predicted"/>
<protein>
    <submittedName>
        <fullName evidence="1">Uncharacterized protein</fullName>
    </submittedName>
</protein>
<evidence type="ECO:0000313" key="2">
    <source>
        <dbReference type="Proteomes" id="UP000054217"/>
    </source>
</evidence>
<dbReference type="InParanoid" id="A0A0C3NL27"/>
<dbReference type="HOGENOM" id="CLU_2292816_0_0_1"/>
<dbReference type="Proteomes" id="UP000054217">
    <property type="component" value="Unassembled WGS sequence"/>
</dbReference>
<dbReference type="OrthoDB" id="2367075at2759"/>